<proteinExistence type="predicted"/>
<dbReference type="Proteomes" id="UP000230776">
    <property type="component" value="Unassembled WGS sequence"/>
</dbReference>
<evidence type="ECO:0000313" key="3">
    <source>
        <dbReference type="EMBL" id="PIR98616.1"/>
    </source>
</evidence>
<evidence type="ECO:0000256" key="1">
    <source>
        <dbReference type="PIRSR" id="PIRSR017388-1"/>
    </source>
</evidence>
<feature type="domain" description="Serine aminopeptidase S33" evidence="2">
    <location>
        <begin position="46"/>
        <end position="246"/>
    </location>
</feature>
<dbReference type="Pfam" id="PF12146">
    <property type="entry name" value="Hydrolase_4"/>
    <property type="match status" value="1"/>
</dbReference>
<reference evidence="4" key="1">
    <citation type="submission" date="2017-09" db="EMBL/GenBank/DDBJ databases">
        <title>Depth-based differentiation of microbial function through sediment-hosted aquifers and enrichment of novel symbionts in the deep terrestrial subsurface.</title>
        <authorList>
            <person name="Probst A.J."/>
            <person name="Ladd B."/>
            <person name="Jarett J.K."/>
            <person name="Geller-Mcgrath D.E."/>
            <person name="Sieber C.M.K."/>
            <person name="Emerson J.B."/>
            <person name="Anantharaman K."/>
            <person name="Thomas B.C."/>
            <person name="Malmstrom R."/>
            <person name="Stieglmeier M."/>
            <person name="Klingl A."/>
            <person name="Woyke T."/>
            <person name="Ryan C.M."/>
            <person name="Banfield J.F."/>
        </authorList>
    </citation>
    <scope>NUCLEOTIDE SEQUENCE [LARGE SCALE GENOMIC DNA]</scope>
</reference>
<gene>
    <name evidence="3" type="ORF">COT88_00580</name>
</gene>
<organism evidence="3 4">
    <name type="scientific">Candidatus Colwellbacteria bacterium CG10_big_fil_rev_8_21_14_0_10_41_28</name>
    <dbReference type="NCBI Taxonomy" id="1974539"/>
    <lineage>
        <taxon>Bacteria</taxon>
        <taxon>Candidatus Colwelliibacteriota</taxon>
    </lineage>
</organism>
<evidence type="ECO:0000313" key="4">
    <source>
        <dbReference type="Proteomes" id="UP000230776"/>
    </source>
</evidence>
<dbReference type="InterPro" id="IPR012354">
    <property type="entry name" value="Esterase_lipase"/>
</dbReference>
<comment type="caution">
    <text evidence="3">The sequence shown here is derived from an EMBL/GenBank/DDBJ whole genome shotgun (WGS) entry which is preliminary data.</text>
</comment>
<dbReference type="SUPFAM" id="SSF53474">
    <property type="entry name" value="alpha/beta-Hydrolases"/>
    <property type="match status" value="1"/>
</dbReference>
<dbReference type="EMBL" id="PFAG01000008">
    <property type="protein sequence ID" value="PIR98616.1"/>
    <property type="molecule type" value="Genomic_DNA"/>
</dbReference>
<protein>
    <recommendedName>
        <fullName evidence="2">Serine aminopeptidase S33 domain-containing protein</fullName>
    </recommendedName>
</protein>
<dbReference type="PANTHER" id="PTHR11614">
    <property type="entry name" value="PHOSPHOLIPASE-RELATED"/>
    <property type="match status" value="1"/>
</dbReference>
<dbReference type="InterPro" id="IPR029058">
    <property type="entry name" value="AB_hydrolase_fold"/>
</dbReference>
<accession>A0A2H0VHQ8</accession>
<feature type="active site" description="Nucleophile" evidence="1">
    <location>
        <position position="107"/>
    </location>
</feature>
<sequence length="263" mass="30130">MNIRLWTDKKIMKGAEPIYLKGSKDVGILLFHGWSSSPQEFNPEYTDSLAKFLNNLGYFVYVPLRLGQGTEPNDLRGLTWEDWVIDALNHYDDFSKEVSRIVVGGMSTGANLALKVAIERRPIGVISMGTTIFTKHHPLFVFLMTIFGHTDSIRKKTYSKADRDIAMKKVHYTSYPLNSLYQNLRASRATRKLLPKVDKPILIMHSETDNVIDPSSARYIYKHVGSRIKELNWIEDSYHSFTTDKQAGKANEIIKIFIEKITK</sequence>
<dbReference type="GO" id="GO:0052689">
    <property type="term" value="F:carboxylic ester hydrolase activity"/>
    <property type="evidence" value="ECO:0007669"/>
    <property type="project" value="InterPro"/>
</dbReference>
<dbReference type="InterPro" id="IPR022742">
    <property type="entry name" value="Hydrolase_4"/>
</dbReference>
<evidence type="ECO:0000259" key="2">
    <source>
        <dbReference type="Pfam" id="PF12146"/>
    </source>
</evidence>
<dbReference type="InterPro" id="IPR051044">
    <property type="entry name" value="MAG_DAG_Lipase"/>
</dbReference>
<dbReference type="Gene3D" id="3.40.50.1820">
    <property type="entry name" value="alpha/beta hydrolase"/>
    <property type="match status" value="1"/>
</dbReference>
<dbReference type="PIRSF" id="PIRSF017388">
    <property type="entry name" value="Esterase_lipase"/>
    <property type="match status" value="1"/>
</dbReference>
<feature type="active site" description="Charge relay system" evidence="1">
    <location>
        <position position="209"/>
    </location>
</feature>
<feature type="active site" description="Charge relay system" evidence="1">
    <location>
        <position position="239"/>
    </location>
</feature>
<name>A0A2H0VHQ8_9BACT</name>
<dbReference type="AlphaFoldDB" id="A0A2H0VHQ8"/>